<reference evidence="3" key="1">
    <citation type="submission" date="2024-04" db="EMBL/GenBank/DDBJ databases">
        <title>Salinicola lusitanus LLJ914,a marine bacterium isolated from the Okinawa Trough.</title>
        <authorList>
            <person name="Li J."/>
        </authorList>
    </citation>
    <scope>NUCLEOTIDE SEQUENCE [LARGE SCALE GENOMIC DNA]</scope>
</reference>
<dbReference type="EMBL" id="JBBPFD010000004">
    <property type="protein sequence ID" value="KAK7930385.1"/>
    <property type="molecule type" value="Genomic_DNA"/>
</dbReference>
<dbReference type="GO" id="GO:0006974">
    <property type="term" value="P:DNA damage response"/>
    <property type="evidence" value="ECO:0007669"/>
    <property type="project" value="TreeGrafter"/>
</dbReference>
<dbReference type="GO" id="GO:0043539">
    <property type="term" value="F:protein serine/threonine kinase activator activity"/>
    <property type="evidence" value="ECO:0007669"/>
    <property type="project" value="TreeGrafter"/>
</dbReference>
<dbReference type="GO" id="GO:0031297">
    <property type="term" value="P:replication fork processing"/>
    <property type="evidence" value="ECO:0007669"/>
    <property type="project" value="TreeGrafter"/>
</dbReference>
<dbReference type="InterPro" id="IPR029406">
    <property type="entry name" value="ETAA1"/>
</dbReference>
<comment type="caution">
    <text evidence="2">The sequence shown here is derived from an EMBL/GenBank/DDBJ whole genome shotgun (WGS) entry which is preliminary data.</text>
</comment>
<dbReference type="GO" id="GO:0043596">
    <property type="term" value="C:nuclear replication fork"/>
    <property type="evidence" value="ECO:0007669"/>
    <property type="project" value="TreeGrafter"/>
</dbReference>
<dbReference type="GO" id="GO:2000001">
    <property type="term" value="P:regulation of DNA damage checkpoint"/>
    <property type="evidence" value="ECO:0007669"/>
    <property type="project" value="TreeGrafter"/>
</dbReference>
<protein>
    <submittedName>
        <fullName evidence="2">Uncharacterized protein</fullName>
    </submittedName>
</protein>
<evidence type="ECO:0000313" key="2">
    <source>
        <dbReference type="EMBL" id="KAK7930385.1"/>
    </source>
</evidence>
<dbReference type="PANTHER" id="PTHR16434">
    <property type="entry name" value="EWING'S TUMOR-ASSOCIATED ANTIGEN 1 ETAA1"/>
    <property type="match status" value="1"/>
</dbReference>
<accession>A0AAW0PLG8</accession>
<dbReference type="AlphaFoldDB" id="A0AAW0PLG8"/>
<dbReference type="Pfam" id="PF15350">
    <property type="entry name" value="ETAA1"/>
    <property type="match status" value="1"/>
</dbReference>
<evidence type="ECO:0000256" key="1">
    <source>
        <dbReference type="SAM" id="MobiDB-lite"/>
    </source>
</evidence>
<feature type="region of interest" description="Disordered" evidence="1">
    <location>
        <begin position="1"/>
        <end position="59"/>
    </location>
</feature>
<gene>
    <name evidence="2" type="ORF">WMY93_006780</name>
</gene>
<sequence length="321" mass="36173">MSGTRTNRLRRSVRQAQAAEKSCFPGERSEQGPVWRENNPGKSEQGPARTQVWSWSWSGPGLQTPARSRLSSGLTSDSSQNESFNCDFHQDIVWDTTSPSPHRLGKRGRRLVAGVVNISDIVNRIAPEVRARLSQMPSQRPTSHRRFSAAAVDRRQRHHPLHSGTAAAQEEVSQTKRVDDLLKLAKQFDFNMLHESHQDPDLNQDQDWLSDEDLDFLFDASTQTLTGALSQAPERKVSRVRTKKRFSKTSTESLRRLDNISESFQVQTCDETGRKLDSERVCAASELPRLRRRRRLGERRPAAGRLGSDGADAGSFEFRGA</sequence>
<dbReference type="PANTHER" id="PTHR16434:SF2">
    <property type="entry name" value="EWING'S TUMOR-ASSOCIATED ANTIGEN 1"/>
    <property type="match status" value="1"/>
</dbReference>
<name>A0AAW0PLG8_9GOBI</name>
<proteinExistence type="predicted"/>
<keyword evidence="3" id="KW-1185">Reference proteome</keyword>
<dbReference type="Proteomes" id="UP001460270">
    <property type="component" value="Unassembled WGS sequence"/>
</dbReference>
<organism evidence="2 3">
    <name type="scientific">Mugilogobius chulae</name>
    <name type="common">yellowstripe goby</name>
    <dbReference type="NCBI Taxonomy" id="88201"/>
    <lineage>
        <taxon>Eukaryota</taxon>
        <taxon>Metazoa</taxon>
        <taxon>Chordata</taxon>
        <taxon>Craniata</taxon>
        <taxon>Vertebrata</taxon>
        <taxon>Euteleostomi</taxon>
        <taxon>Actinopterygii</taxon>
        <taxon>Neopterygii</taxon>
        <taxon>Teleostei</taxon>
        <taxon>Neoteleostei</taxon>
        <taxon>Acanthomorphata</taxon>
        <taxon>Gobiaria</taxon>
        <taxon>Gobiiformes</taxon>
        <taxon>Gobioidei</taxon>
        <taxon>Gobiidae</taxon>
        <taxon>Gobionellinae</taxon>
        <taxon>Mugilogobius</taxon>
    </lineage>
</organism>
<evidence type="ECO:0000313" key="3">
    <source>
        <dbReference type="Proteomes" id="UP001460270"/>
    </source>
</evidence>
<feature type="region of interest" description="Disordered" evidence="1">
    <location>
        <begin position="293"/>
        <end position="321"/>
    </location>
</feature>